<organism evidence="2 3">
    <name type="scientific">Candidatus Flavonifractor merdipullorum</name>
    <dbReference type="NCBI Taxonomy" id="2838590"/>
    <lineage>
        <taxon>Bacteria</taxon>
        <taxon>Bacillati</taxon>
        <taxon>Bacillota</taxon>
        <taxon>Clostridia</taxon>
        <taxon>Eubacteriales</taxon>
        <taxon>Oscillospiraceae</taxon>
        <taxon>Flavonifractor</taxon>
    </lineage>
</organism>
<sequence length="93" mass="9844">MDYCVVTFASSGGAIAAQKVLDGQVPSLIMPVLREISAGCGIALRLAPEMLSRAAEVLEGSSLWREEYAFYAVTGSGPSLQVRPLSEEEVCHG</sequence>
<evidence type="ECO:0000259" key="1">
    <source>
        <dbReference type="Pfam" id="PF11823"/>
    </source>
</evidence>
<dbReference type="Proteomes" id="UP000824192">
    <property type="component" value="Unassembled WGS sequence"/>
</dbReference>
<dbReference type="AlphaFoldDB" id="A0A9D1RV54"/>
<protein>
    <submittedName>
        <fullName evidence="2">DUF3343 domain-containing protein</fullName>
    </submittedName>
</protein>
<comment type="caution">
    <text evidence="2">The sequence shown here is derived from an EMBL/GenBank/DDBJ whole genome shotgun (WGS) entry which is preliminary data.</text>
</comment>
<evidence type="ECO:0000313" key="3">
    <source>
        <dbReference type="Proteomes" id="UP000824192"/>
    </source>
</evidence>
<gene>
    <name evidence="2" type="ORF">H9868_09455</name>
</gene>
<dbReference type="InterPro" id="IPR021778">
    <property type="entry name" value="Se/S_carrier-like"/>
</dbReference>
<feature type="domain" description="Putative Se/S carrier protein-like" evidence="1">
    <location>
        <begin position="3"/>
        <end position="62"/>
    </location>
</feature>
<name>A0A9D1RV54_9FIRM</name>
<proteinExistence type="predicted"/>
<reference evidence="2" key="1">
    <citation type="journal article" date="2021" name="PeerJ">
        <title>Extensive microbial diversity within the chicken gut microbiome revealed by metagenomics and culture.</title>
        <authorList>
            <person name="Gilroy R."/>
            <person name="Ravi A."/>
            <person name="Getino M."/>
            <person name="Pursley I."/>
            <person name="Horton D.L."/>
            <person name="Alikhan N.F."/>
            <person name="Baker D."/>
            <person name="Gharbi K."/>
            <person name="Hall N."/>
            <person name="Watson M."/>
            <person name="Adriaenssens E.M."/>
            <person name="Foster-Nyarko E."/>
            <person name="Jarju S."/>
            <person name="Secka A."/>
            <person name="Antonio M."/>
            <person name="Oren A."/>
            <person name="Chaudhuri R.R."/>
            <person name="La Ragione R."/>
            <person name="Hildebrand F."/>
            <person name="Pallen M.J."/>
        </authorList>
    </citation>
    <scope>NUCLEOTIDE SEQUENCE</scope>
    <source>
        <strain evidence="2">ChiGjej6B6-1540</strain>
    </source>
</reference>
<reference evidence="2" key="2">
    <citation type="submission" date="2021-04" db="EMBL/GenBank/DDBJ databases">
        <authorList>
            <person name="Gilroy R."/>
        </authorList>
    </citation>
    <scope>NUCLEOTIDE SEQUENCE</scope>
    <source>
        <strain evidence="2">ChiGjej6B6-1540</strain>
    </source>
</reference>
<dbReference type="Pfam" id="PF11823">
    <property type="entry name" value="Se_S_carrier"/>
    <property type="match status" value="1"/>
</dbReference>
<accession>A0A9D1RV54</accession>
<evidence type="ECO:0000313" key="2">
    <source>
        <dbReference type="EMBL" id="HIW94744.1"/>
    </source>
</evidence>
<dbReference type="EMBL" id="DXGA01000206">
    <property type="protein sequence ID" value="HIW94744.1"/>
    <property type="molecule type" value="Genomic_DNA"/>
</dbReference>